<keyword evidence="1" id="KW-0812">Transmembrane</keyword>
<dbReference type="InterPro" id="IPR011990">
    <property type="entry name" value="TPR-like_helical_dom_sf"/>
</dbReference>
<dbReference type="SUPFAM" id="SSF48452">
    <property type="entry name" value="TPR-like"/>
    <property type="match status" value="2"/>
</dbReference>
<accession>A0AAW6U1R6</accession>
<reference evidence="2" key="1">
    <citation type="submission" date="2023-05" db="EMBL/GenBank/DDBJ databases">
        <title>Anaerotaeda fermentans gen. nov., sp. nov., a novel anaerobic planctomycete of the new family within the order Sedimentisphaerales isolated from Taman Peninsula, Russia.</title>
        <authorList>
            <person name="Khomyakova M.A."/>
            <person name="Merkel A.Y."/>
            <person name="Slobodkin A.I."/>
        </authorList>
    </citation>
    <scope>NUCLEOTIDE SEQUENCE</scope>
    <source>
        <strain evidence="2">M17dextr</strain>
    </source>
</reference>
<evidence type="ECO:0008006" key="4">
    <source>
        <dbReference type="Google" id="ProtNLM"/>
    </source>
</evidence>
<keyword evidence="1" id="KW-1133">Transmembrane helix</keyword>
<evidence type="ECO:0000256" key="1">
    <source>
        <dbReference type="SAM" id="Phobius"/>
    </source>
</evidence>
<protein>
    <recommendedName>
        <fullName evidence="4">Tetratricopeptide repeat protein</fullName>
    </recommendedName>
</protein>
<dbReference type="Gene3D" id="1.25.40.10">
    <property type="entry name" value="Tetratricopeptide repeat domain"/>
    <property type="match status" value="2"/>
</dbReference>
<evidence type="ECO:0000313" key="3">
    <source>
        <dbReference type="Proteomes" id="UP001431776"/>
    </source>
</evidence>
<keyword evidence="3" id="KW-1185">Reference proteome</keyword>
<feature type="transmembrane region" description="Helical" evidence="1">
    <location>
        <begin position="12"/>
        <end position="32"/>
    </location>
</feature>
<organism evidence="2 3">
    <name type="scientific">Anaerobaca lacustris</name>
    <dbReference type="NCBI Taxonomy" id="3044600"/>
    <lineage>
        <taxon>Bacteria</taxon>
        <taxon>Pseudomonadati</taxon>
        <taxon>Planctomycetota</taxon>
        <taxon>Phycisphaerae</taxon>
        <taxon>Sedimentisphaerales</taxon>
        <taxon>Anaerobacaceae</taxon>
        <taxon>Anaerobaca</taxon>
    </lineage>
</organism>
<keyword evidence="1" id="KW-0472">Membrane</keyword>
<feature type="non-terminal residue" evidence="2">
    <location>
        <position position="557"/>
    </location>
</feature>
<dbReference type="EMBL" id="JASCXX010000060">
    <property type="protein sequence ID" value="MDI6451817.1"/>
    <property type="molecule type" value="Genomic_DNA"/>
</dbReference>
<gene>
    <name evidence="2" type="ORF">QJ522_22335</name>
</gene>
<evidence type="ECO:0000313" key="2">
    <source>
        <dbReference type="EMBL" id="MDI6451817.1"/>
    </source>
</evidence>
<comment type="caution">
    <text evidence="2">The sequence shown here is derived from an EMBL/GenBank/DDBJ whole genome shotgun (WGS) entry which is preliminary data.</text>
</comment>
<name>A0AAW6U1R6_9BACT</name>
<dbReference type="Proteomes" id="UP001431776">
    <property type="component" value="Unassembled WGS sequence"/>
</dbReference>
<dbReference type="AlphaFoldDB" id="A0AAW6U1R6"/>
<proteinExistence type="predicted"/>
<sequence>MPYHRVRAEVNVKILVVVIVVAAAVGVSLVMARQISRTMRTERALQAGQAAFERQDWPAAARHLGQYLRRHPDDLETVRQYGEALVAIRPMDTQVVTAAISAYRRLMEMDPTDKAAAKELVMLYSAVGNFEELARLARTRLGHVPDDLDAPLWLAEALARNDKRQESRQVLAAFIERLEARPERHGEYVRACVLMSQLAGEAVELESQEGVEDAARPATCLDWLDRAVAYDSNSAEALVHRARYRRQQAAADETSEADRSPLLALARKDLEAASALGTDDPRILYSLAAEWLAHGDPVWASAALEAIDELPQEALAEHFFDMGDWHVARFMLASELATRRGDPTQAASLADQTLEVLTDPRQRAQILPTAIVLYVAADRASKASDCLDEYLEAVRTLNVPAEARRLAGLQALVANALNQPHAVISALESVAQDDPSDAGFWRLLADAYSRTGQSQRSADAWSQYGRLNPQDPRAMLQLARQYSRLGRWRMAYETAARAESLGVSDLGLTLLRIGSGISLAVEQDADVPGLAEFATELAQLKQQNPDRVDVRIFQAIL</sequence>